<dbReference type="OrthoDB" id="10251809at2759"/>
<dbReference type="PANTHER" id="PTHR47196">
    <property type="entry name" value="KELCH DOMAIN-CONTAINING PROTEIN 9"/>
    <property type="match status" value="1"/>
</dbReference>
<dbReference type="RefSeq" id="XP_033780791.1">
    <property type="nucleotide sequence ID" value="XM_033924900.1"/>
</dbReference>
<gene>
    <name evidence="2" type="primary">KLHDC9</name>
</gene>
<dbReference type="Gene3D" id="2.120.10.80">
    <property type="entry name" value="Kelch-type beta propeller"/>
    <property type="match status" value="2"/>
</dbReference>
<dbReference type="PANTHER" id="PTHR47196:SF1">
    <property type="entry name" value="KELCH DOMAIN-CONTAINING PROTEIN 9"/>
    <property type="match status" value="1"/>
</dbReference>
<dbReference type="InterPro" id="IPR011043">
    <property type="entry name" value="Gal_Oxase/kelch_b-propeller"/>
</dbReference>
<dbReference type="GeneID" id="117350569"/>
<dbReference type="KEGG" id="gsh:117350569"/>
<keyword evidence="1" id="KW-1185">Reference proteome</keyword>
<accession>A0A6P8Q0G2</accession>
<dbReference type="InParanoid" id="A0A6P8Q0G2"/>
<dbReference type="SUPFAM" id="SSF50965">
    <property type="entry name" value="Galactose oxidase, central domain"/>
    <property type="match status" value="1"/>
</dbReference>
<reference evidence="2" key="1">
    <citation type="submission" date="2025-08" db="UniProtKB">
        <authorList>
            <consortium name="RefSeq"/>
        </authorList>
    </citation>
    <scope>IDENTIFICATION</scope>
</reference>
<dbReference type="Pfam" id="PF24681">
    <property type="entry name" value="Kelch_KLHDC2_KLHL20_DRC7"/>
    <property type="match status" value="1"/>
</dbReference>
<dbReference type="CTD" id="126823"/>
<dbReference type="FunCoup" id="A0A6P8Q0G2">
    <property type="interactions" value="8"/>
</dbReference>
<dbReference type="AlphaFoldDB" id="A0A6P8Q0G2"/>
<dbReference type="GO" id="GO:0030332">
    <property type="term" value="F:cyclin binding"/>
    <property type="evidence" value="ECO:0007669"/>
    <property type="project" value="TreeGrafter"/>
</dbReference>
<name>A0A6P8Q0G2_GEOSA</name>
<dbReference type="Proteomes" id="UP000515159">
    <property type="component" value="Chromosome 16"/>
</dbReference>
<evidence type="ECO:0000313" key="2">
    <source>
        <dbReference type="RefSeq" id="XP_033780791.1"/>
    </source>
</evidence>
<dbReference type="InterPro" id="IPR015915">
    <property type="entry name" value="Kelch-typ_b-propeller"/>
</dbReference>
<proteinExistence type="predicted"/>
<sequence>MEDSLPGKDLTMANSCWAWKPVAQDGLLARAFHTCTAVKGKLYIYGGLKSVDPKQPPLGDVVTFDPEKRVAERVAVDSGHCRSHHATVLLGEHGLCISGGWDGGKRVSSVVSFDTERGQWDRWSEGPSNDPPVGLSSHTCTKISDYELRIVGREGGLRTQRRFASVYTLRVNANTKTYWYREEASRTASRSGHSAMLLQDRGKDGKSTGYKLVVFGGRESSELDIAGRWSKEKIHVETVYAPKLIEQLSRLIGSKVASQDAPKSLRHQSCTVVGPFAVVFGGETLARGRDAVCNDLYIHDNRESTGTWYRLPNPDPTQKRVGHQTCLLNDELYLVGGFGADGKTPCAEICILDISL</sequence>
<organism evidence="1 2">
    <name type="scientific">Geotrypetes seraphini</name>
    <name type="common">Gaboon caecilian</name>
    <name type="synonym">Caecilia seraphini</name>
    <dbReference type="NCBI Taxonomy" id="260995"/>
    <lineage>
        <taxon>Eukaryota</taxon>
        <taxon>Metazoa</taxon>
        <taxon>Chordata</taxon>
        <taxon>Craniata</taxon>
        <taxon>Vertebrata</taxon>
        <taxon>Euteleostomi</taxon>
        <taxon>Amphibia</taxon>
        <taxon>Gymnophiona</taxon>
        <taxon>Geotrypetes</taxon>
    </lineage>
</organism>
<dbReference type="InterPro" id="IPR042941">
    <property type="entry name" value="KLDC9"/>
</dbReference>
<protein>
    <submittedName>
        <fullName evidence="2">Kelch domain-containing protein 9 isoform X1</fullName>
    </submittedName>
</protein>
<evidence type="ECO:0000313" key="1">
    <source>
        <dbReference type="Proteomes" id="UP000515159"/>
    </source>
</evidence>